<organism evidence="1 2">
    <name type="scientific">Bacillus cytotoxicus (strain DSM 22905 / CIP 110041 / 391-98 / NVH 391-98)</name>
    <dbReference type="NCBI Taxonomy" id="315749"/>
    <lineage>
        <taxon>Bacteria</taxon>
        <taxon>Bacillati</taxon>
        <taxon>Bacillota</taxon>
        <taxon>Bacilli</taxon>
        <taxon>Bacillales</taxon>
        <taxon>Bacillaceae</taxon>
        <taxon>Bacillus</taxon>
        <taxon>Bacillus cereus group</taxon>
    </lineage>
</organism>
<dbReference type="HOGENOM" id="CLU_586159_0_0_9"/>
<dbReference type="Proteomes" id="UP000002300">
    <property type="component" value="Chromosome"/>
</dbReference>
<evidence type="ECO:0000313" key="1">
    <source>
        <dbReference type="EMBL" id="ABS21097.1"/>
    </source>
</evidence>
<dbReference type="STRING" id="315749.Bcer98_0757"/>
<dbReference type="RefSeq" id="WP_011983851.1">
    <property type="nucleotide sequence ID" value="NC_009674.1"/>
</dbReference>
<dbReference type="EMBL" id="CP000764">
    <property type="protein sequence ID" value="ABS21097.1"/>
    <property type="molecule type" value="Genomic_DNA"/>
</dbReference>
<evidence type="ECO:0000313" key="2">
    <source>
        <dbReference type="Proteomes" id="UP000002300"/>
    </source>
</evidence>
<gene>
    <name evidence="1" type="ordered locus">Bcer98_0757</name>
</gene>
<sequence length="532" mass="62378">MEVKEKELLKKVLTYLDKNVHYIMDHKEYDLIESSLRDKWFIALTMTSTTCPICEDLCHLAFDEDDDFVVCPNTHEIIDITDEQRFKYRFKLDEFLCELQKEWKIERREGSWKSFSSIGSTSYKEDKWLIMFGLGNEKVNSIRNIMELRTHFPQDYILLIVNEFLSYEEPQKQILNNMGVFLASWEESLESTFNHIYSEQDQVLLLTKGILSAGASKDTEIVMSALKHAATTAQGTEFERQVYNVIRQLFQIAMPFGSKYTGFGIPDGVISEGKSNPFPVMFYDCKSFKGEDYRHKSEIPMQVNYYEDFLENFFSKEHAYRNTGFIIFANKYSDDAQSSIIGSPHWQYVREKCTVFFMNVKALEKADEMAKNFFVQSGFNSFDFFQVCFENRTELFNDRETEQYYQQIFKDSLYSNLRFIDDVRIELALITGIVNAINNLNNKDGLSKDLKIVIKNSMHEKKKMRVHKPVISVFLSEFIEMMNTNELINKFHPLSILLVMNRFDDDLRSAVGEAKYDETLDEVQNKIEESLV</sequence>
<dbReference type="GeneID" id="33896129"/>
<proteinExistence type="predicted"/>
<reference evidence="1 2" key="1">
    <citation type="journal article" date="2008" name="Chem. Biol. Interact.">
        <title>Extending the Bacillus cereus group genomics to putative food-borne pathogens of different toxicity.</title>
        <authorList>
            <person name="Lapidus A."/>
            <person name="Goltsman E."/>
            <person name="Auger S."/>
            <person name="Galleron N."/>
            <person name="Segurens B."/>
            <person name="Dossat C."/>
            <person name="Land M.L."/>
            <person name="Broussolle V."/>
            <person name="Brillard J."/>
            <person name="Guinebretiere M.H."/>
            <person name="Sanchis V."/>
            <person name="Nguen-The C."/>
            <person name="Lereclus D."/>
            <person name="Richardson P."/>
            <person name="Wincker P."/>
            <person name="Weissenbach J."/>
            <person name="Ehrlich S.D."/>
            <person name="Sorokin A."/>
        </authorList>
    </citation>
    <scope>NUCLEOTIDE SEQUENCE [LARGE SCALE GENOMIC DNA]</scope>
    <source>
        <strain evidence="2">DSM 22905 / CIP 110041 / 391-98 / NVH 391-98</strain>
    </source>
</reference>
<dbReference type="AlphaFoldDB" id="A7GLT9"/>
<keyword evidence="2" id="KW-1185">Reference proteome</keyword>
<protein>
    <submittedName>
        <fullName evidence="1">Uncharacterized protein</fullName>
    </submittedName>
</protein>
<name>A7GLT9_BACCN</name>
<accession>A7GLT9</accession>
<dbReference type="KEGG" id="bcy:Bcer98_0757"/>